<dbReference type="PANTHER" id="PTHR46797:SF19">
    <property type="entry name" value="BLL2473 PROTEIN"/>
    <property type="match status" value="1"/>
</dbReference>
<dbReference type="Pfam" id="PF01381">
    <property type="entry name" value="HTH_3"/>
    <property type="match status" value="1"/>
</dbReference>
<dbReference type="Proteomes" id="UP000198324">
    <property type="component" value="Unassembled WGS sequence"/>
</dbReference>
<evidence type="ECO:0000259" key="2">
    <source>
        <dbReference type="PROSITE" id="PS50943"/>
    </source>
</evidence>
<dbReference type="EMBL" id="FZOC01000006">
    <property type="protein sequence ID" value="SNS10873.1"/>
    <property type="molecule type" value="Genomic_DNA"/>
</dbReference>
<dbReference type="InterPro" id="IPR011051">
    <property type="entry name" value="RmlC_Cupin_sf"/>
</dbReference>
<dbReference type="InterPro" id="IPR013096">
    <property type="entry name" value="Cupin_2"/>
</dbReference>
<gene>
    <name evidence="3" type="ORF">SAMN04488503_2775</name>
</gene>
<dbReference type="InterPro" id="IPR001387">
    <property type="entry name" value="Cro/C1-type_HTH"/>
</dbReference>
<accession>A0A239BUM5</accession>
<dbReference type="GO" id="GO:0005829">
    <property type="term" value="C:cytosol"/>
    <property type="evidence" value="ECO:0007669"/>
    <property type="project" value="TreeGrafter"/>
</dbReference>
<reference evidence="3 4" key="1">
    <citation type="submission" date="2017-06" db="EMBL/GenBank/DDBJ databases">
        <authorList>
            <person name="Kim H.J."/>
            <person name="Triplett B.A."/>
        </authorList>
    </citation>
    <scope>NUCLEOTIDE SEQUENCE [LARGE SCALE GENOMIC DNA]</scope>
    <source>
        <strain evidence="3 4">DSM 13116</strain>
    </source>
</reference>
<sequence length="188" mass="20788">MDKRVGERIRAFREKQNLTLADLAGRTGLDESFLSAVETEDLYPSLGPLLKIARALGVRLGTFLDDHVSRDPLIVRLGERKEEFSMHQDGGTPASHTYFSLGKGKTDRHMEPFFIIMNPEPAKEKTLSSHEGEEFIVVVSGEITLTYGRETTVLGPGDSIYYNSVVPHDLSATGDGPASIYAVLYFPE</sequence>
<keyword evidence="1" id="KW-0238">DNA-binding</keyword>
<dbReference type="Gene3D" id="1.10.260.40">
    <property type="entry name" value="lambda repressor-like DNA-binding domains"/>
    <property type="match status" value="1"/>
</dbReference>
<feature type="domain" description="HTH cro/C1-type" evidence="2">
    <location>
        <begin position="9"/>
        <end position="63"/>
    </location>
</feature>
<dbReference type="SUPFAM" id="SSF47413">
    <property type="entry name" value="lambda repressor-like DNA-binding domains"/>
    <property type="match status" value="1"/>
</dbReference>
<protein>
    <submittedName>
        <fullName evidence="3">Transcriptional regulator, XRE family with cupin sensor</fullName>
    </submittedName>
</protein>
<dbReference type="GO" id="GO:0003700">
    <property type="term" value="F:DNA-binding transcription factor activity"/>
    <property type="evidence" value="ECO:0007669"/>
    <property type="project" value="TreeGrafter"/>
</dbReference>
<dbReference type="SUPFAM" id="SSF51182">
    <property type="entry name" value="RmlC-like cupins"/>
    <property type="match status" value="1"/>
</dbReference>
<dbReference type="InterPro" id="IPR014710">
    <property type="entry name" value="RmlC-like_jellyroll"/>
</dbReference>
<evidence type="ECO:0000256" key="1">
    <source>
        <dbReference type="ARBA" id="ARBA00023125"/>
    </source>
</evidence>
<proteinExistence type="predicted"/>
<dbReference type="PANTHER" id="PTHR46797">
    <property type="entry name" value="HTH-TYPE TRANSCRIPTIONAL REGULATOR"/>
    <property type="match status" value="1"/>
</dbReference>
<dbReference type="OrthoDB" id="5343295at2"/>
<evidence type="ECO:0000313" key="4">
    <source>
        <dbReference type="Proteomes" id="UP000198324"/>
    </source>
</evidence>
<evidence type="ECO:0000313" key="3">
    <source>
        <dbReference type="EMBL" id="SNS10873.1"/>
    </source>
</evidence>
<dbReference type="CDD" id="cd02209">
    <property type="entry name" value="cupin_XRE_C"/>
    <property type="match status" value="1"/>
</dbReference>
<keyword evidence="4" id="KW-1185">Reference proteome</keyword>
<organism evidence="3 4">
    <name type="scientific">Humidesulfovibrio mexicanus</name>
    <dbReference type="NCBI Taxonomy" id="147047"/>
    <lineage>
        <taxon>Bacteria</taxon>
        <taxon>Pseudomonadati</taxon>
        <taxon>Thermodesulfobacteriota</taxon>
        <taxon>Desulfovibrionia</taxon>
        <taxon>Desulfovibrionales</taxon>
        <taxon>Desulfovibrionaceae</taxon>
        <taxon>Humidesulfovibrio</taxon>
    </lineage>
</organism>
<dbReference type="InterPro" id="IPR010982">
    <property type="entry name" value="Lambda_DNA-bd_dom_sf"/>
</dbReference>
<dbReference type="GO" id="GO:0003677">
    <property type="term" value="F:DNA binding"/>
    <property type="evidence" value="ECO:0007669"/>
    <property type="project" value="UniProtKB-KW"/>
</dbReference>
<dbReference type="AlphaFoldDB" id="A0A239BUM5"/>
<name>A0A239BUM5_9BACT</name>
<dbReference type="SMART" id="SM00530">
    <property type="entry name" value="HTH_XRE"/>
    <property type="match status" value="1"/>
</dbReference>
<dbReference type="PROSITE" id="PS50943">
    <property type="entry name" value="HTH_CROC1"/>
    <property type="match status" value="1"/>
</dbReference>
<dbReference type="Pfam" id="PF07883">
    <property type="entry name" value="Cupin_2"/>
    <property type="match status" value="1"/>
</dbReference>
<dbReference type="Gene3D" id="2.60.120.10">
    <property type="entry name" value="Jelly Rolls"/>
    <property type="match status" value="1"/>
</dbReference>
<dbReference type="CDD" id="cd00093">
    <property type="entry name" value="HTH_XRE"/>
    <property type="match status" value="1"/>
</dbReference>
<dbReference type="InterPro" id="IPR050807">
    <property type="entry name" value="TransReg_Diox_bact_type"/>
</dbReference>
<dbReference type="RefSeq" id="WP_089274977.1">
    <property type="nucleotide sequence ID" value="NZ_FZOC01000006.1"/>
</dbReference>